<organism evidence="1 2">
    <name type="scientific">Deinococcus multiflagellatus</name>
    <dbReference type="NCBI Taxonomy" id="1656887"/>
    <lineage>
        <taxon>Bacteria</taxon>
        <taxon>Thermotogati</taxon>
        <taxon>Deinococcota</taxon>
        <taxon>Deinococci</taxon>
        <taxon>Deinococcales</taxon>
        <taxon>Deinococcaceae</taxon>
        <taxon>Deinococcus</taxon>
    </lineage>
</organism>
<accession>A0ABW1ZMY4</accession>
<keyword evidence="2" id="KW-1185">Reference proteome</keyword>
<comment type="caution">
    <text evidence="1">The sequence shown here is derived from an EMBL/GenBank/DDBJ whole genome shotgun (WGS) entry which is preliminary data.</text>
</comment>
<proteinExistence type="predicted"/>
<dbReference type="Proteomes" id="UP001596317">
    <property type="component" value="Unassembled WGS sequence"/>
</dbReference>
<evidence type="ECO:0000313" key="2">
    <source>
        <dbReference type="Proteomes" id="UP001596317"/>
    </source>
</evidence>
<dbReference type="RefSeq" id="WP_224612780.1">
    <property type="nucleotide sequence ID" value="NZ_JAIQXV010000035.1"/>
</dbReference>
<gene>
    <name evidence="1" type="ORF">ACFP90_16945</name>
</gene>
<dbReference type="EMBL" id="JBHSWB010000001">
    <property type="protein sequence ID" value="MFC6661829.1"/>
    <property type="molecule type" value="Genomic_DNA"/>
</dbReference>
<evidence type="ECO:0000313" key="1">
    <source>
        <dbReference type="EMBL" id="MFC6661829.1"/>
    </source>
</evidence>
<evidence type="ECO:0008006" key="3">
    <source>
        <dbReference type="Google" id="ProtNLM"/>
    </source>
</evidence>
<protein>
    <recommendedName>
        <fullName evidence="3">Transposase</fullName>
    </recommendedName>
</protein>
<sequence>MANNYVDNKTYWDDLSDLDYISAFVKAWLAFNAWYRSHYNLSTDREILDQIKFVPNPIKNRAETMLKTSGSDKQKRFKPDQDALELRSEIALLHDRLEKHPLTPFDKKRSTYKKITMTNVFLKRRTPAVQSTSYSGLTYEVIPILSGTQIQRITVKVSRANGSQVRFLHTQTKFDENDLTSQPNFATSLNPNQIGRLLALYREINP</sequence>
<name>A0ABW1ZMY4_9DEIO</name>
<reference evidence="2" key="1">
    <citation type="journal article" date="2019" name="Int. J. Syst. Evol. Microbiol.">
        <title>The Global Catalogue of Microorganisms (GCM) 10K type strain sequencing project: providing services to taxonomists for standard genome sequencing and annotation.</title>
        <authorList>
            <consortium name="The Broad Institute Genomics Platform"/>
            <consortium name="The Broad Institute Genome Sequencing Center for Infectious Disease"/>
            <person name="Wu L."/>
            <person name="Ma J."/>
        </authorList>
    </citation>
    <scope>NUCLEOTIDE SEQUENCE [LARGE SCALE GENOMIC DNA]</scope>
    <source>
        <strain evidence="2">CCUG 63830</strain>
    </source>
</reference>